<gene>
    <name evidence="1" type="ORF">LCGC14_0262170</name>
</gene>
<dbReference type="EMBL" id="LAZR01000142">
    <property type="protein sequence ID" value="KKN86948.1"/>
    <property type="molecule type" value="Genomic_DNA"/>
</dbReference>
<sequence length="169" mass="19183">MNTELTERYARALHAMQAGVAFMMNFPSPEIMPKHLRVGINAAMCDHAALAKLLIAKGIITEDEYLLSLAEAMEAEVERYRQSIAERTGVKPEEAIEGEGFHIDMTWVSESKKALKWTDDTFKTFLASQYMVSPQGTLEDVIKRLTREQAEEFVKEINSRLENQPGLFE</sequence>
<accession>A0A0F9X5V0</accession>
<name>A0A0F9X5V0_9ZZZZ</name>
<evidence type="ECO:0000313" key="1">
    <source>
        <dbReference type="EMBL" id="KKN86948.1"/>
    </source>
</evidence>
<proteinExistence type="predicted"/>
<organism evidence="1">
    <name type="scientific">marine sediment metagenome</name>
    <dbReference type="NCBI Taxonomy" id="412755"/>
    <lineage>
        <taxon>unclassified sequences</taxon>
        <taxon>metagenomes</taxon>
        <taxon>ecological metagenomes</taxon>
    </lineage>
</organism>
<protein>
    <submittedName>
        <fullName evidence="1">Uncharacterized protein</fullName>
    </submittedName>
</protein>
<dbReference type="AlphaFoldDB" id="A0A0F9X5V0"/>
<reference evidence="1" key="1">
    <citation type="journal article" date="2015" name="Nature">
        <title>Complex archaea that bridge the gap between prokaryotes and eukaryotes.</title>
        <authorList>
            <person name="Spang A."/>
            <person name="Saw J.H."/>
            <person name="Jorgensen S.L."/>
            <person name="Zaremba-Niedzwiedzka K."/>
            <person name="Martijn J."/>
            <person name="Lind A.E."/>
            <person name="van Eijk R."/>
            <person name="Schleper C."/>
            <person name="Guy L."/>
            <person name="Ettema T.J."/>
        </authorList>
    </citation>
    <scope>NUCLEOTIDE SEQUENCE</scope>
</reference>
<comment type="caution">
    <text evidence="1">The sequence shown here is derived from an EMBL/GenBank/DDBJ whole genome shotgun (WGS) entry which is preliminary data.</text>
</comment>